<gene>
    <name evidence="2" type="ORF">AAE3_LOCUS13290</name>
</gene>
<evidence type="ECO:0000256" key="1">
    <source>
        <dbReference type="SAM" id="MobiDB-lite"/>
    </source>
</evidence>
<reference evidence="2 3" key="1">
    <citation type="submission" date="2020-01" db="EMBL/GenBank/DDBJ databases">
        <authorList>
            <person name="Gupta K D."/>
        </authorList>
    </citation>
    <scope>NUCLEOTIDE SEQUENCE [LARGE SCALE GENOMIC DNA]</scope>
</reference>
<protein>
    <submittedName>
        <fullName evidence="2">Uncharacterized protein</fullName>
    </submittedName>
</protein>
<accession>A0A8S0W5A3</accession>
<evidence type="ECO:0000313" key="3">
    <source>
        <dbReference type="Proteomes" id="UP000467700"/>
    </source>
</evidence>
<name>A0A8S0W5A3_CYCAE</name>
<evidence type="ECO:0000313" key="2">
    <source>
        <dbReference type="EMBL" id="CAA7271146.1"/>
    </source>
</evidence>
<proteinExistence type="predicted"/>
<sequence length="383" mass="43519">MSDLLERLFAFAERSDQVFASAESYLGFEVPYFSIFAPDGRYDHTYSQAGPPPEEPSNCGFLGLNLNYDYEPQNNSGGMTYDQFHEWDRQIREDFEEERRRPSWDSQPQLDDGRFERRRDFDDRLDSETFREMPTDASSLQEIEKEVEPIVQIPAYQAEMSPACIIKEEDATVEVPWPTVDVVENVRSPPYTPLPLASDVVAKSMNELPLASEVGSKILGIIHPSSKLTNALNINRAQSHPDEGTDPSIAESKVRKGDISNPETPRKKRKATDGEDPTDLNYASDSPPSAIPPKRTRRKKGGEKGGPRPIRCGNGLWRCLFGCTKSNGTMKTFTREFDAKRHMDWSCKRRLGQAEAQPGHECPVCHYKLSRYEVPQTQERTMY</sequence>
<organism evidence="2 3">
    <name type="scientific">Cyclocybe aegerita</name>
    <name type="common">Black poplar mushroom</name>
    <name type="synonym">Agrocybe aegerita</name>
    <dbReference type="NCBI Taxonomy" id="1973307"/>
    <lineage>
        <taxon>Eukaryota</taxon>
        <taxon>Fungi</taxon>
        <taxon>Dikarya</taxon>
        <taxon>Basidiomycota</taxon>
        <taxon>Agaricomycotina</taxon>
        <taxon>Agaricomycetes</taxon>
        <taxon>Agaricomycetidae</taxon>
        <taxon>Agaricales</taxon>
        <taxon>Agaricineae</taxon>
        <taxon>Bolbitiaceae</taxon>
        <taxon>Cyclocybe</taxon>
    </lineage>
</organism>
<feature type="region of interest" description="Disordered" evidence="1">
    <location>
        <begin position="237"/>
        <end position="309"/>
    </location>
</feature>
<dbReference type="AlphaFoldDB" id="A0A8S0W5A3"/>
<dbReference type="EMBL" id="CACVBS010000101">
    <property type="protein sequence ID" value="CAA7271146.1"/>
    <property type="molecule type" value="Genomic_DNA"/>
</dbReference>
<keyword evidence="3" id="KW-1185">Reference proteome</keyword>
<dbReference type="Proteomes" id="UP000467700">
    <property type="component" value="Unassembled WGS sequence"/>
</dbReference>
<feature type="region of interest" description="Disordered" evidence="1">
    <location>
        <begin position="95"/>
        <end position="119"/>
    </location>
</feature>
<comment type="caution">
    <text evidence="2">The sequence shown here is derived from an EMBL/GenBank/DDBJ whole genome shotgun (WGS) entry which is preliminary data.</text>
</comment>